<evidence type="ECO:0000256" key="1">
    <source>
        <dbReference type="SAM" id="MobiDB-lite"/>
    </source>
</evidence>
<protein>
    <submittedName>
        <fullName evidence="2">Uncharacterized protein</fullName>
    </submittedName>
</protein>
<accession>A0AA37SGI6</accession>
<name>A0AA37SGI6_9PROT</name>
<comment type="caution">
    <text evidence="2">The sequence shown here is derived from an EMBL/GenBank/DDBJ whole genome shotgun (WGS) entry which is preliminary data.</text>
</comment>
<organism evidence="2 3">
    <name type="scientific">Gluconobacter sphaericus NBRC 12467</name>
    <dbReference type="NCBI Taxonomy" id="1307951"/>
    <lineage>
        <taxon>Bacteria</taxon>
        <taxon>Pseudomonadati</taxon>
        <taxon>Pseudomonadota</taxon>
        <taxon>Alphaproteobacteria</taxon>
        <taxon>Acetobacterales</taxon>
        <taxon>Acetobacteraceae</taxon>
        <taxon>Gluconobacter</taxon>
    </lineage>
</organism>
<keyword evidence="3" id="KW-1185">Reference proteome</keyword>
<evidence type="ECO:0000313" key="3">
    <source>
        <dbReference type="Proteomes" id="UP001156708"/>
    </source>
</evidence>
<evidence type="ECO:0000313" key="2">
    <source>
        <dbReference type="EMBL" id="GLQ83923.1"/>
    </source>
</evidence>
<dbReference type="Proteomes" id="UP001156708">
    <property type="component" value="Unassembled WGS sequence"/>
</dbReference>
<reference evidence="3" key="1">
    <citation type="journal article" date="2019" name="Int. J. Syst. Evol. Microbiol.">
        <title>The Global Catalogue of Microorganisms (GCM) 10K type strain sequencing project: providing services to taxonomists for standard genome sequencing and annotation.</title>
        <authorList>
            <consortium name="The Broad Institute Genomics Platform"/>
            <consortium name="The Broad Institute Genome Sequencing Center for Infectious Disease"/>
            <person name="Wu L."/>
            <person name="Ma J."/>
        </authorList>
    </citation>
    <scope>NUCLEOTIDE SEQUENCE [LARGE SCALE GENOMIC DNA]</scope>
    <source>
        <strain evidence="3">NBRC 12467</strain>
    </source>
</reference>
<gene>
    <name evidence="2" type="ORF">GCM10007872_08310</name>
</gene>
<sequence length="104" mass="11712">MTVCQRFEPAGLPFRKMSLFFDKAAKGGPVFAEALCKRAFRPANGHESTGHRVTIQWRPVARGRHSPGQWVAQSTMQHPKGRKPPEEVRIRNAMPRLPAQDPVL</sequence>
<dbReference type="AlphaFoldDB" id="A0AA37SGI6"/>
<feature type="region of interest" description="Disordered" evidence="1">
    <location>
        <begin position="59"/>
        <end position="104"/>
    </location>
</feature>
<proteinExistence type="predicted"/>
<dbReference type="EMBL" id="BSNZ01000005">
    <property type="protein sequence ID" value="GLQ83923.1"/>
    <property type="molecule type" value="Genomic_DNA"/>
</dbReference>